<sequence length="324" mass="37666">MFDLKLKRNKMDSKESEESLNKNDIEEKDLKETENKEIESEEEDSETNKETEELVFSTGSSYKAKEYEVLAYLDEEESANRLVELLKYSGISDCKCEFGEVSALYEVYVSPTSYELANNIYKKVLEDKLIEGIKEKEEEDVIDRDEALELEEEVTEEMSELNTQKAFREPTLYDSKEEKYKDNLSSAFTFLICGVIGLVVVLLNDLGVFKLVTKDSSSFITINVILIAMFLLFCGIGVWSLIYSKKLKLEAKEENDKIKEINEFLEENVFKEDIDREVDVDIPDELKFFNRVDYVKDRLDSEFSDYDESLVSMVSEKYIEKLYA</sequence>
<keyword evidence="4" id="KW-1185">Reference proteome</keyword>
<feature type="region of interest" description="Disordered" evidence="1">
    <location>
        <begin position="1"/>
        <end position="55"/>
    </location>
</feature>
<evidence type="ECO:0000313" key="3">
    <source>
        <dbReference type="EMBL" id="SDM68666.1"/>
    </source>
</evidence>
<keyword evidence="2" id="KW-0472">Membrane</keyword>
<protein>
    <submittedName>
        <fullName evidence="3">Uncharacterized protein</fullName>
    </submittedName>
</protein>
<feature type="transmembrane region" description="Helical" evidence="2">
    <location>
        <begin position="218"/>
        <end position="242"/>
    </location>
</feature>
<name>A0A1G9V9B6_9FIRM</name>
<evidence type="ECO:0000256" key="2">
    <source>
        <dbReference type="SAM" id="Phobius"/>
    </source>
</evidence>
<dbReference type="AlphaFoldDB" id="A0A1G9V9B6"/>
<evidence type="ECO:0000256" key="1">
    <source>
        <dbReference type="SAM" id="MobiDB-lite"/>
    </source>
</evidence>
<dbReference type="OrthoDB" id="1739584at2"/>
<keyword evidence="2" id="KW-1133">Transmembrane helix</keyword>
<feature type="compositionally biased region" description="Basic and acidic residues" evidence="1">
    <location>
        <begin position="1"/>
        <end position="38"/>
    </location>
</feature>
<evidence type="ECO:0000313" key="4">
    <source>
        <dbReference type="Proteomes" id="UP000187651"/>
    </source>
</evidence>
<reference evidence="4" key="1">
    <citation type="submission" date="2016-10" db="EMBL/GenBank/DDBJ databases">
        <authorList>
            <person name="Varghese N."/>
            <person name="Submissions S."/>
        </authorList>
    </citation>
    <scope>NUCLEOTIDE SEQUENCE [LARGE SCALE GENOMIC DNA]</scope>
    <source>
        <strain evidence="4">M83</strain>
    </source>
</reference>
<feature type="transmembrane region" description="Helical" evidence="2">
    <location>
        <begin position="184"/>
        <end position="203"/>
    </location>
</feature>
<proteinExistence type="predicted"/>
<organism evidence="3 4">
    <name type="scientific">Lachnospira pectinoschiza</name>
    <dbReference type="NCBI Taxonomy" id="28052"/>
    <lineage>
        <taxon>Bacteria</taxon>
        <taxon>Bacillati</taxon>
        <taxon>Bacillota</taxon>
        <taxon>Clostridia</taxon>
        <taxon>Lachnospirales</taxon>
        <taxon>Lachnospiraceae</taxon>
        <taxon>Lachnospira</taxon>
    </lineage>
</organism>
<keyword evidence="2" id="KW-0812">Transmembrane</keyword>
<gene>
    <name evidence="3" type="ORF">SAMN05216544_0864</name>
</gene>
<dbReference type="EMBL" id="FNHZ01000002">
    <property type="protein sequence ID" value="SDM68666.1"/>
    <property type="molecule type" value="Genomic_DNA"/>
</dbReference>
<accession>A0A1G9V9B6</accession>
<dbReference type="Proteomes" id="UP000187651">
    <property type="component" value="Unassembled WGS sequence"/>
</dbReference>